<comment type="subcellular location">
    <subcellularLocation>
        <location evidence="2">Cell outer membrane</location>
        <topology evidence="2">Multi-pass membrane protein</topology>
    </subcellularLocation>
</comment>
<dbReference type="FunFam" id="2.170.130.10:FF:000003">
    <property type="entry name" value="SusC/RagA family TonB-linked outer membrane protein"/>
    <property type="match status" value="1"/>
</dbReference>
<evidence type="ECO:0000256" key="4">
    <source>
        <dbReference type="SAM" id="SignalP"/>
    </source>
</evidence>
<dbReference type="RefSeq" id="WP_093317465.1">
    <property type="nucleotide sequence ID" value="NZ_FOAF01000001.1"/>
</dbReference>
<dbReference type="GO" id="GO:0009279">
    <property type="term" value="C:cell outer membrane"/>
    <property type="evidence" value="ECO:0007669"/>
    <property type="project" value="UniProtKB-SubCell"/>
</dbReference>
<dbReference type="NCBIfam" id="TIGR04057">
    <property type="entry name" value="SusC_RagA_signa"/>
    <property type="match status" value="1"/>
</dbReference>
<keyword evidence="7" id="KW-1185">Reference proteome</keyword>
<protein>
    <submittedName>
        <fullName evidence="6">TonB-linked outer membrane protein, SusC/RagA family</fullName>
    </submittedName>
</protein>
<feature type="domain" description="TonB-dependent receptor plug" evidence="5">
    <location>
        <begin position="141"/>
        <end position="247"/>
    </location>
</feature>
<dbReference type="InterPro" id="IPR008969">
    <property type="entry name" value="CarboxyPept-like_regulatory"/>
</dbReference>
<dbReference type="PANTHER" id="PTHR30069">
    <property type="entry name" value="TONB-DEPENDENT OUTER MEMBRANE RECEPTOR"/>
    <property type="match status" value="1"/>
</dbReference>
<feature type="chain" id="PRO_5011536664" evidence="4">
    <location>
        <begin position="32"/>
        <end position="1055"/>
    </location>
</feature>
<evidence type="ECO:0000256" key="3">
    <source>
        <dbReference type="SAM" id="MobiDB-lite"/>
    </source>
</evidence>
<dbReference type="STRING" id="407022.SAMN05661044_00355"/>
<dbReference type="NCBIfam" id="TIGR04056">
    <property type="entry name" value="OMP_RagA_SusC"/>
    <property type="match status" value="1"/>
</dbReference>
<evidence type="ECO:0000256" key="1">
    <source>
        <dbReference type="ARBA" id="ARBA00022729"/>
    </source>
</evidence>
<feature type="signal peptide" evidence="4">
    <location>
        <begin position="1"/>
        <end position="31"/>
    </location>
</feature>
<comment type="similarity">
    <text evidence="2">Belongs to the TonB-dependent receptor family.</text>
</comment>
<dbReference type="OrthoDB" id="9768177at2"/>
<evidence type="ECO:0000256" key="2">
    <source>
        <dbReference type="PROSITE-ProRule" id="PRU01360"/>
    </source>
</evidence>
<evidence type="ECO:0000313" key="7">
    <source>
        <dbReference type="Proteomes" id="UP000199421"/>
    </source>
</evidence>
<dbReference type="InterPro" id="IPR023997">
    <property type="entry name" value="TonB-dep_OMP_SusC/RagA_CS"/>
</dbReference>
<keyword evidence="2" id="KW-0998">Cell outer membrane</keyword>
<keyword evidence="2" id="KW-0472">Membrane</keyword>
<dbReference type="SUPFAM" id="SSF49464">
    <property type="entry name" value="Carboxypeptidase regulatory domain-like"/>
    <property type="match status" value="1"/>
</dbReference>
<keyword evidence="1 4" id="KW-0732">Signal</keyword>
<dbReference type="PROSITE" id="PS52016">
    <property type="entry name" value="TONB_DEPENDENT_REC_3"/>
    <property type="match status" value="1"/>
</dbReference>
<name>A0A1H7HK28_OLID1</name>
<keyword evidence="2" id="KW-0812">Transmembrane</keyword>
<gene>
    <name evidence="6" type="ORF">SAMN05661044_00355</name>
</gene>
<dbReference type="PANTHER" id="PTHR30069:SF29">
    <property type="entry name" value="HEMOGLOBIN AND HEMOGLOBIN-HAPTOGLOBIN-BINDING PROTEIN 1-RELATED"/>
    <property type="match status" value="1"/>
</dbReference>
<keyword evidence="2" id="KW-0813">Transport</keyword>
<sequence length="1055" mass="116036">MNSIYNQKRGIVRVCFTLAAIYSLVSYDVQAAPANPFIKTRQVGVKQQSPIVGTVLDEKGMPLPGVSIRGKGGQGGGSTDAQGRFSIQLPNTETALVISYVGYLTHEVNIVRNQAMRIVLQPDAQALNEVVVVGYGTQKRATVTGSISEVKGADIVKSPQPNVSNSLAGRFSGLVATNRGGEPGYDGSQIRIRGISTTGNTDVLVVVDGVPGQVGGLERLDPNDIESVSVLKDASAAVYGSRAANGVILVTTKKGGTGKPTVSYSFNQGFASPTRLPKMADAATYATIRNEINYYNNPAGGLFQFYSAEDIEKFRNGSDPENFPNTDWQKEVLDNTALQNQHNLSVNGGSEKVKYFVSAGTLKQDGIFKNGVTNFKQYNFRSNIDLDVTDRFKVGMSLAGREEKRLFPTTGAGDIFRNLYRAYPTVLPRYANGLPTTGIENNNPVMMATDAGGTNQNPKQIFNGILRASYQLPVEGLMLDGFFAIDRSQESGKNFITPYLVYNYNATNGIYEPRTVGEPKAQLNQFQENTSLTTSHIKLNYERSFGAHNVKAFAAYEQSERTLSRMEAGRRNFPSSLTPELSQGGTSLEDRTNAGLSWRESRSSFISRVNYNYNEKYLIEAQLRIDASSIFPKGKRNGYFPGISAGWRISQEDWFKDQVHFIDDLKLRASYGELGGDNVGANQFINNYKLRNYYTLGSGIYPGVDLIKLANPNITWEVSKKTDVGFNAQFLKNFNLEFIYFMEKRSKILLPRNASIPGSTGIVNPYDPDPSTPSADESDIPLVPSENIGKVDNKGIEATLGYQRSGTVSFGIAGNITYVKSNVVFRDESPAVLPYQSLTGRPLNSYLLYRNMGIFRSQEDLDAYPHVAGAKVGDLILEDYNQDGVITADDMVQTDLGNIPQITFGLTLNASYKQFDLSAVFAGQGRVRQYILAEVGTIGNYFNTWAENRWSPENPNGSYPRVDERASSSISGGLYKNDFWLFNTAFVRLKSVELGYTLPETLLSKVGLKSVRVFASGFNLFTLTKLKDFDPEGSSESGQFYPQQRIINIGANVRF</sequence>
<reference evidence="7" key="1">
    <citation type="submission" date="2016-10" db="EMBL/GenBank/DDBJ databases">
        <authorList>
            <person name="Varghese N."/>
            <person name="Submissions S."/>
        </authorList>
    </citation>
    <scope>NUCLEOTIDE SEQUENCE [LARGE SCALE GENOMIC DNA]</scope>
    <source>
        <strain evidence="7">DSM 18733</strain>
    </source>
</reference>
<evidence type="ECO:0000259" key="5">
    <source>
        <dbReference type="Pfam" id="PF07715"/>
    </source>
</evidence>
<organism evidence="6 7">
    <name type="scientific">Olivibacter domesticus</name>
    <name type="common">Pseudosphingobacterium domesticum</name>
    <dbReference type="NCBI Taxonomy" id="407022"/>
    <lineage>
        <taxon>Bacteria</taxon>
        <taxon>Pseudomonadati</taxon>
        <taxon>Bacteroidota</taxon>
        <taxon>Sphingobacteriia</taxon>
        <taxon>Sphingobacteriales</taxon>
        <taxon>Sphingobacteriaceae</taxon>
        <taxon>Olivibacter</taxon>
    </lineage>
</organism>
<dbReference type="GO" id="GO:0015344">
    <property type="term" value="F:siderophore uptake transmembrane transporter activity"/>
    <property type="evidence" value="ECO:0007669"/>
    <property type="project" value="TreeGrafter"/>
</dbReference>
<proteinExistence type="inferred from homology"/>
<dbReference type="Pfam" id="PF13715">
    <property type="entry name" value="CarbopepD_reg_2"/>
    <property type="match status" value="1"/>
</dbReference>
<dbReference type="Pfam" id="PF07715">
    <property type="entry name" value="Plug"/>
    <property type="match status" value="1"/>
</dbReference>
<dbReference type="Proteomes" id="UP000199421">
    <property type="component" value="Unassembled WGS sequence"/>
</dbReference>
<dbReference type="GO" id="GO:0044718">
    <property type="term" value="P:siderophore transmembrane transport"/>
    <property type="evidence" value="ECO:0007669"/>
    <property type="project" value="TreeGrafter"/>
</dbReference>
<dbReference type="AlphaFoldDB" id="A0A1H7HK28"/>
<dbReference type="InterPro" id="IPR039426">
    <property type="entry name" value="TonB-dep_rcpt-like"/>
</dbReference>
<dbReference type="InterPro" id="IPR012910">
    <property type="entry name" value="Plug_dom"/>
</dbReference>
<keyword evidence="2" id="KW-1134">Transmembrane beta strand</keyword>
<dbReference type="InterPro" id="IPR037066">
    <property type="entry name" value="Plug_dom_sf"/>
</dbReference>
<dbReference type="Gene3D" id="2.60.40.1120">
    <property type="entry name" value="Carboxypeptidase-like, regulatory domain"/>
    <property type="match status" value="1"/>
</dbReference>
<evidence type="ECO:0000313" key="6">
    <source>
        <dbReference type="EMBL" id="SEK48565.1"/>
    </source>
</evidence>
<dbReference type="EMBL" id="FOAF01000001">
    <property type="protein sequence ID" value="SEK48565.1"/>
    <property type="molecule type" value="Genomic_DNA"/>
</dbReference>
<dbReference type="SUPFAM" id="SSF56935">
    <property type="entry name" value="Porins"/>
    <property type="match status" value="1"/>
</dbReference>
<feature type="region of interest" description="Disordered" evidence="3">
    <location>
        <begin position="760"/>
        <end position="779"/>
    </location>
</feature>
<dbReference type="InterPro" id="IPR023996">
    <property type="entry name" value="TonB-dep_OMP_SusC/RagA"/>
</dbReference>
<accession>A0A1H7HK28</accession>
<dbReference type="Gene3D" id="2.170.130.10">
    <property type="entry name" value="TonB-dependent receptor, plug domain"/>
    <property type="match status" value="1"/>
</dbReference>